<evidence type="ECO:0000259" key="1">
    <source>
        <dbReference type="Pfam" id="PF20167"/>
    </source>
</evidence>
<protein>
    <recommendedName>
        <fullName evidence="1">Putative plant transposon protein domain-containing protein</fullName>
    </recommendedName>
</protein>
<dbReference type="Proteomes" id="UP000030645">
    <property type="component" value="Unassembled WGS sequence"/>
</dbReference>
<evidence type="ECO:0000313" key="2">
    <source>
        <dbReference type="EMBL" id="EXB73670.1"/>
    </source>
</evidence>
<evidence type="ECO:0000313" key="3">
    <source>
        <dbReference type="Proteomes" id="UP000030645"/>
    </source>
</evidence>
<proteinExistence type="predicted"/>
<name>W9R654_9ROSA</name>
<feature type="domain" description="Putative plant transposon protein" evidence="1">
    <location>
        <begin position="41"/>
        <end position="140"/>
    </location>
</feature>
<reference evidence="3" key="1">
    <citation type="submission" date="2013-01" db="EMBL/GenBank/DDBJ databases">
        <title>Draft Genome Sequence of a Mulberry Tree, Morus notabilis C.K. Schneid.</title>
        <authorList>
            <person name="He N."/>
            <person name="Zhao S."/>
        </authorList>
    </citation>
    <scope>NUCLEOTIDE SEQUENCE</scope>
</reference>
<organism evidence="2 3">
    <name type="scientific">Morus notabilis</name>
    <dbReference type="NCBI Taxonomy" id="981085"/>
    <lineage>
        <taxon>Eukaryota</taxon>
        <taxon>Viridiplantae</taxon>
        <taxon>Streptophyta</taxon>
        <taxon>Embryophyta</taxon>
        <taxon>Tracheophyta</taxon>
        <taxon>Spermatophyta</taxon>
        <taxon>Magnoliopsida</taxon>
        <taxon>eudicotyledons</taxon>
        <taxon>Gunneridae</taxon>
        <taxon>Pentapetalae</taxon>
        <taxon>rosids</taxon>
        <taxon>fabids</taxon>
        <taxon>Rosales</taxon>
        <taxon>Moraceae</taxon>
        <taxon>Moreae</taxon>
        <taxon>Morus</taxon>
    </lineage>
</organism>
<gene>
    <name evidence="2" type="ORF">L484_026831</name>
</gene>
<dbReference type="EMBL" id="KE344640">
    <property type="protein sequence ID" value="EXB73670.1"/>
    <property type="molecule type" value="Genomic_DNA"/>
</dbReference>
<dbReference type="InterPro" id="IPR046796">
    <property type="entry name" value="Transposase_32_dom"/>
</dbReference>
<dbReference type="AlphaFoldDB" id="W9R654"/>
<keyword evidence="3" id="KW-1185">Reference proteome</keyword>
<dbReference type="Pfam" id="PF20167">
    <property type="entry name" value="Transposase_32"/>
    <property type="match status" value="1"/>
</dbReference>
<accession>W9R654</accession>
<sequence length="145" mass="16738">MSKEAEKQYERHNKSRAYIRERGFETRNDELPPEIMNVIRDRGWKKFCSEPAAGSTTLVHEFFANARKCTNNKTKVRGHVIKFDAKIINNHFSIPAPSSNQQQDSSDRDSQKILEALCDGPARWTVKQNTESAFEARYLANYTKV</sequence>